<dbReference type="OrthoDB" id="66881at2759"/>
<dbReference type="FunFam" id="3.50.50.60:FF:000138">
    <property type="entry name" value="Flavin-containing monooxygenase"/>
    <property type="match status" value="1"/>
</dbReference>
<keyword evidence="6 8" id="KW-0560">Oxidoreductase</keyword>
<dbReference type="GO" id="GO:0004499">
    <property type="term" value="F:N,N-dimethylaniline monooxygenase activity"/>
    <property type="evidence" value="ECO:0007669"/>
    <property type="project" value="InterPro"/>
</dbReference>
<dbReference type="GO" id="GO:0050661">
    <property type="term" value="F:NADP binding"/>
    <property type="evidence" value="ECO:0007669"/>
    <property type="project" value="InterPro"/>
</dbReference>
<keyword evidence="10" id="KW-1185">Reference proteome</keyword>
<evidence type="ECO:0000313" key="10">
    <source>
        <dbReference type="Proteomes" id="UP000244005"/>
    </source>
</evidence>
<dbReference type="EMBL" id="KZ772674">
    <property type="protein sequence ID" value="PTQ49826.1"/>
    <property type="molecule type" value="Genomic_DNA"/>
</dbReference>
<dbReference type="SUPFAM" id="SSF51905">
    <property type="entry name" value="FAD/NAD(P)-binding domain"/>
    <property type="match status" value="2"/>
</dbReference>
<reference evidence="10" key="1">
    <citation type="journal article" date="2017" name="Cell">
        <title>Insights into land plant evolution garnered from the Marchantia polymorpha genome.</title>
        <authorList>
            <person name="Bowman J.L."/>
            <person name="Kohchi T."/>
            <person name="Yamato K.T."/>
            <person name="Jenkins J."/>
            <person name="Shu S."/>
            <person name="Ishizaki K."/>
            <person name="Yamaoka S."/>
            <person name="Nishihama R."/>
            <person name="Nakamura Y."/>
            <person name="Berger F."/>
            <person name="Adam C."/>
            <person name="Aki S.S."/>
            <person name="Althoff F."/>
            <person name="Araki T."/>
            <person name="Arteaga-Vazquez M.A."/>
            <person name="Balasubrmanian S."/>
            <person name="Barry K."/>
            <person name="Bauer D."/>
            <person name="Boehm C.R."/>
            <person name="Briginshaw L."/>
            <person name="Caballero-Perez J."/>
            <person name="Catarino B."/>
            <person name="Chen F."/>
            <person name="Chiyoda S."/>
            <person name="Chovatia M."/>
            <person name="Davies K.M."/>
            <person name="Delmans M."/>
            <person name="Demura T."/>
            <person name="Dierschke T."/>
            <person name="Dolan L."/>
            <person name="Dorantes-Acosta A.E."/>
            <person name="Eklund D.M."/>
            <person name="Florent S.N."/>
            <person name="Flores-Sandoval E."/>
            <person name="Fujiyama A."/>
            <person name="Fukuzawa H."/>
            <person name="Galik B."/>
            <person name="Grimanelli D."/>
            <person name="Grimwood J."/>
            <person name="Grossniklaus U."/>
            <person name="Hamada T."/>
            <person name="Haseloff J."/>
            <person name="Hetherington A.J."/>
            <person name="Higo A."/>
            <person name="Hirakawa Y."/>
            <person name="Hundley H.N."/>
            <person name="Ikeda Y."/>
            <person name="Inoue K."/>
            <person name="Inoue S.I."/>
            <person name="Ishida S."/>
            <person name="Jia Q."/>
            <person name="Kakita M."/>
            <person name="Kanazawa T."/>
            <person name="Kawai Y."/>
            <person name="Kawashima T."/>
            <person name="Kennedy M."/>
            <person name="Kinose K."/>
            <person name="Kinoshita T."/>
            <person name="Kohara Y."/>
            <person name="Koide E."/>
            <person name="Komatsu K."/>
            <person name="Kopischke S."/>
            <person name="Kubo M."/>
            <person name="Kyozuka J."/>
            <person name="Lagercrantz U."/>
            <person name="Lin S.S."/>
            <person name="Lindquist E."/>
            <person name="Lipzen A.M."/>
            <person name="Lu C.W."/>
            <person name="De Luna E."/>
            <person name="Martienssen R.A."/>
            <person name="Minamino N."/>
            <person name="Mizutani M."/>
            <person name="Mizutani M."/>
            <person name="Mochizuki N."/>
            <person name="Monte I."/>
            <person name="Mosher R."/>
            <person name="Nagasaki H."/>
            <person name="Nakagami H."/>
            <person name="Naramoto S."/>
            <person name="Nishitani K."/>
            <person name="Ohtani M."/>
            <person name="Okamoto T."/>
            <person name="Okumura M."/>
            <person name="Phillips J."/>
            <person name="Pollak B."/>
            <person name="Reinders A."/>
            <person name="Rovekamp M."/>
            <person name="Sano R."/>
            <person name="Sawa S."/>
            <person name="Schmid M.W."/>
            <person name="Shirakawa M."/>
            <person name="Solano R."/>
            <person name="Spunde A."/>
            <person name="Suetsugu N."/>
            <person name="Sugano S."/>
            <person name="Sugiyama A."/>
            <person name="Sun R."/>
            <person name="Suzuki Y."/>
            <person name="Takenaka M."/>
            <person name="Takezawa D."/>
            <person name="Tomogane H."/>
            <person name="Tsuzuki M."/>
            <person name="Ueda T."/>
            <person name="Umeda M."/>
            <person name="Ward J.M."/>
            <person name="Watanabe Y."/>
            <person name="Yazaki K."/>
            <person name="Yokoyama R."/>
            <person name="Yoshitake Y."/>
            <person name="Yotsui I."/>
            <person name="Zachgo S."/>
            <person name="Schmutz J."/>
        </authorList>
    </citation>
    <scope>NUCLEOTIDE SEQUENCE [LARGE SCALE GENOMIC DNA]</scope>
    <source>
        <strain evidence="10">Tak-1</strain>
    </source>
</reference>
<evidence type="ECO:0000256" key="7">
    <source>
        <dbReference type="ARBA" id="ARBA00023033"/>
    </source>
</evidence>
<keyword evidence="5" id="KW-0521">NADP</keyword>
<dbReference type="GO" id="GO:0004497">
    <property type="term" value="F:monooxygenase activity"/>
    <property type="evidence" value="ECO:0000318"/>
    <property type="project" value="GO_Central"/>
</dbReference>
<gene>
    <name evidence="9" type="ORF">MARPO_0002s0275</name>
</gene>
<proteinExistence type="inferred from homology"/>
<keyword evidence="3 8" id="KW-0285">Flavoprotein</keyword>
<name>A0A2R6XUR2_MARPO</name>
<dbReference type="EC" id="1.-.-.-" evidence="8"/>
<dbReference type="AlphaFoldDB" id="A0A2R6XUR2"/>
<evidence type="ECO:0000256" key="1">
    <source>
        <dbReference type="ARBA" id="ARBA00001974"/>
    </source>
</evidence>
<evidence type="ECO:0000256" key="4">
    <source>
        <dbReference type="ARBA" id="ARBA00022827"/>
    </source>
</evidence>
<evidence type="ECO:0000256" key="3">
    <source>
        <dbReference type="ARBA" id="ARBA00022630"/>
    </source>
</evidence>
<sequence length="549" mass="61935">MIIQAAFRPPFSSARRTACTSALNRSGAKSQLVDRSRRLFDEDFVPTLSSRGGRRELLRNEGVSDRKPSILVRFKGVDEMTREEDGRSGAAEIKRVLVIGAGAAGLAAAVELAREGHDVVVYEKSSEIGGVWNYTPDADSDPLSIDPQRKRVHSSMYASLRTNLPRELMGFLDFPFLAKEGRDKRRYPGYEEVNSYLRDFAEHHDLLSLIEFGVEVENVRLKKAGNGNSASESRDLKWIVRSNRFGKFNHEPQTKEDVFDAVVICNGHYAEPKLINIPGVESWPGFQMHSHNYRVPESFQDKIIVIIGNANSGGDISKELAEVAKEVHVCGRRWPETAQIKQQGNIWLHPLVERACEDGTVKFQDGKSTRADVILHCTGYLYSFPFLDTEGVVTVKDGRIDPLYKHVFVPAFGPTLSFVGLPQKIVPFPLFQAQSKWISKLLSGKVKLPSESTMMSDLKQFYDELEANGITTYNTHTMFKRDQFVYCDWILEQCGAQPLDSWREAIYFSAHANKGTSTNYRDDWKDQDLLDTATKSLVELSERLSLQVK</sequence>
<keyword evidence="4 8" id="KW-0274">FAD</keyword>
<dbReference type="Pfam" id="PF00743">
    <property type="entry name" value="FMO-like"/>
    <property type="match status" value="2"/>
</dbReference>
<evidence type="ECO:0000256" key="6">
    <source>
        <dbReference type="ARBA" id="ARBA00023002"/>
    </source>
</evidence>
<accession>A0A2R6XUR2</accession>
<dbReference type="Proteomes" id="UP000244005">
    <property type="component" value="Unassembled WGS sequence"/>
</dbReference>
<dbReference type="InterPro" id="IPR050346">
    <property type="entry name" value="FMO-like"/>
</dbReference>
<comment type="cofactor">
    <cofactor evidence="1 8">
        <name>FAD</name>
        <dbReference type="ChEBI" id="CHEBI:57692"/>
    </cofactor>
</comment>
<dbReference type="InterPro" id="IPR000960">
    <property type="entry name" value="Flavin_mOase"/>
</dbReference>
<keyword evidence="7 8" id="KW-0503">Monooxygenase</keyword>
<dbReference type="InterPro" id="IPR020946">
    <property type="entry name" value="Flavin_mOase-like"/>
</dbReference>
<evidence type="ECO:0000256" key="8">
    <source>
        <dbReference type="RuleBase" id="RU361177"/>
    </source>
</evidence>
<comment type="similarity">
    <text evidence="2 8">Belongs to the FMO family.</text>
</comment>
<evidence type="ECO:0000256" key="2">
    <source>
        <dbReference type="ARBA" id="ARBA00009183"/>
    </source>
</evidence>
<evidence type="ECO:0000313" key="9">
    <source>
        <dbReference type="EMBL" id="PTQ49826.1"/>
    </source>
</evidence>
<dbReference type="Gene3D" id="3.50.50.60">
    <property type="entry name" value="FAD/NAD(P)-binding domain"/>
    <property type="match status" value="2"/>
</dbReference>
<dbReference type="PANTHER" id="PTHR23023">
    <property type="entry name" value="DIMETHYLANILINE MONOOXYGENASE"/>
    <property type="match status" value="1"/>
</dbReference>
<dbReference type="InterPro" id="IPR036188">
    <property type="entry name" value="FAD/NAD-bd_sf"/>
</dbReference>
<protein>
    <recommendedName>
        <fullName evidence="8">Flavin-containing monooxygenase</fullName>
        <ecNumber evidence="8">1.-.-.-</ecNumber>
    </recommendedName>
</protein>
<evidence type="ECO:0000256" key="5">
    <source>
        <dbReference type="ARBA" id="ARBA00022857"/>
    </source>
</evidence>
<organism evidence="9 10">
    <name type="scientific">Marchantia polymorpha</name>
    <name type="common">Common liverwort</name>
    <name type="synonym">Marchantia aquatica</name>
    <dbReference type="NCBI Taxonomy" id="3197"/>
    <lineage>
        <taxon>Eukaryota</taxon>
        <taxon>Viridiplantae</taxon>
        <taxon>Streptophyta</taxon>
        <taxon>Embryophyta</taxon>
        <taxon>Marchantiophyta</taxon>
        <taxon>Marchantiopsida</taxon>
        <taxon>Marchantiidae</taxon>
        <taxon>Marchantiales</taxon>
        <taxon>Marchantiaceae</taxon>
        <taxon>Marchantia</taxon>
    </lineage>
</organism>
<dbReference type="Gramene" id="Mp1g26010.1">
    <property type="protein sequence ID" value="Mp1g26010.1.cds"/>
    <property type="gene ID" value="Mp1g26010"/>
</dbReference>
<dbReference type="PRINTS" id="PR00370">
    <property type="entry name" value="FMOXYGENASE"/>
</dbReference>
<dbReference type="OMA" id="VMIKEVN"/>
<dbReference type="GO" id="GO:0050660">
    <property type="term" value="F:flavin adenine dinucleotide binding"/>
    <property type="evidence" value="ECO:0007669"/>
    <property type="project" value="InterPro"/>
</dbReference>